<dbReference type="VEuPathDB" id="TriTrypDB:TcIL3000_0_33170"/>
<gene>
    <name evidence="1" type="ORF">TCIL3000_0_33170</name>
</gene>
<accession>F9W5I4</accession>
<protein>
    <submittedName>
        <fullName evidence="1">WGS project CAEQ00000000 data, annotated contig 1328</fullName>
    </submittedName>
</protein>
<evidence type="ECO:0000313" key="2">
    <source>
        <dbReference type="Proteomes" id="UP000000702"/>
    </source>
</evidence>
<dbReference type="EMBL" id="CAEQ01000716">
    <property type="protein sequence ID" value="CCD12436.1"/>
    <property type="molecule type" value="Genomic_DNA"/>
</dbReference>
<dbReference type="OMA" id="TERETCD"/>
<keyword evidence="2" id="KW-1185">Reference proteome</keyword>
<evidence type="ECO:0000313" key="1">
    <source>
        <dbReference type="EMBL" id="CCD12436.1"/>
    </source>
</evidence>
<comment type="caution">
    <text evidence="1">The sequence shown here is derived from an EMBL/GenBank/DDBJ whole genome shotgun (WGS) entry which is preliminary data.</text>
</comment>
<dbReference type="AlphaFoldDB" id="F9W5I4"/>
<reference evidence="2" key="1">
    <citation type="submission" date="2011-07" db="EMBL/GenBank/DDBJ databases">
        <title>Divergent evolution of antigenic variation in African trypanosomes.</title>
        <authorList>
            <person name="Jackson A.P."/>
            <person name="Berry A."/>
            <person name="Allison H.C."/>
            <person name="Burton P."/>
            <person name="Anderson J."/>
            <person name="Aslett M."/>
            <person name="Brown R."/>
            <person name="Corton N."/>
            <person name="Harris D."/>
            <person name="Hauser H."/>
            <person name="Gamble J."/>
            <person name="Gilderthorp R."/>
            <person name="McQuillan J."/>
            <person name="Quail M.A."/>
            <person name="Sanders M."/>
            <person name="Van Tonder A."/>
            <person name="Ginger M.L."/>
            <person name="Donelson J.E."/>
            <person name="Field M.C."/>
            <person name="Barry J.D."/>
            <person name="Berriman M."/>
            <person name="Hertz-Fowler C."/>
        </authorList>
    </citation>
    <scope>NUCLEOTIDE SEQUENCE [LARGE SCALE GENOMIC DNA]</scope>
    <source>
        <strain evidence="2">IL3000</strain>
    </source>
</reference>
<dbReference type="Proteomes" id="UP000000702">
    <property type="component" value="Unassembled WGS sequence"/>
</dbReference>
<organism evidence="1 2">
    <name type="scientific">Trypanosoma congolense (strain IL3000)</name>
    <dbReference type="NCBI Taxonomy" id="1068625"/>
    <lineage>
        <taxon>Eukaryota</taxon>
        <taxon>Discoba</taxon>
        <taxon>Euglenozoa</taxon>
        <taxon>Kinetoplastea</taxon>
        <taxon>Metakinetoplastina</taxon>
        <taxon>Trypanosomatida</taxon>
        <taxon>Trypanosomatidae</taxon>
        <taxon>Trypanosoma</taxon>
        <taxon>Nannomonas</taxon>
    </lineage>
</organism>
<reference evidence="1 2" key="2">
    <citation type="journal article" date="2012" name="Proc. Natl. Acad. Sci. U.S.A.">
        <title>Antigenic diversity is generated by distinct evolutionary mechanisms in African trypanosome species.</title>
        <authorList>
            <person name="Jackson A.P."/>
            <person name="Berry A."/>
            <person name="Aslett M."/>
            <person name="Allison H.C."/>
            <person name="Burton P."/>
            <person name="Vavrova-Anderson J."/>
            <person name="Brown R."/>
            <person name="Browne H."/>
            <person name="Corton N."/>
            <person name="Hauser H."/>
            <person name="Gamble J."/>
            <person name="Gilderthorp R."/>
            <person name="Marcello L."/>
            <person name="McQuillan J."/>
            <person name="Otto T.D."/>
            <person name="Quail M.A."/>
            <person name="Sanders M.J."/>
            <person name="van Tonder A."/>
            <person name="Ginger M.L."/>
            <person name="Field M.C."/>
            <person name="Barry J.D."/>
            <person name="Hertz-Fowler C."/>
            <person name="Berriman M."/>
        </authorList>
    </citation>
    <scope>NUCLEOTIDE SEQUENCE [LARGE SCALE GENOMIC DNA]</scope>
    <source>
        <strain evidence="1 2">IL3000</strain>
    </source>
</reference>
<sequence>MFRYVVEVRSCHWAGEAPAEQRLEVAFHRSGVSFPVTKIPAEVVLCGSQNSELIFISACCGDKVVGCSETIEIGGIDRRVGTLTMNVRRTERETCDACTVELMWRVSEGSEAPSPRVNEEISAPSGDPAALPATLQLAHTATEQQQLPILRPQEQNVRVEAAAVHSRENGAQWCVNGPRYAPSGVLNYFVTSTQSVKGPEAWRNLYTSPAPLLVAHMQQQQQHGSEDKAPMEDSTRSKCGLPAACDDKHCFALEDIRRNPTNIADFPNEHREMIYQSRINVPWRRLVPTGLTCPSVKADFVRQEDDTRKNCAPLPAAYRFSEK</sequence>
<name>F9W5I4_TRYCI</name>
<proteinExistence type="predicted"/>